<dbReference type="PANTHER" id="PTHR43433:SF5">
    <property type="entry name" value="AB HYDROLASE-1 DOMAIN-CONTAINING PROTEIN"/>
    <property type="match status" value="1"/>
</dbReference>
<dbReference type="GO" id="GO:0004806">
    <property type="term" value="F:triacylglycerol lipase activity"/>
    <property type="evidence" value="ECO:0007669"/>
    <property type="project" value="TreeGrafter"/>
</dbReference>
<dbReference type="InterPro" id="IPR029058">
    <property type="entry name" value="AB_hydrolase_fold"/>
</dbReference>
<dbReference type="EMBL" id="SMAI01000001">
    <property type="protein sequence ID" value="TCT08212.1"/>
    <property type="molecule type" value="Genomic_DNA"/>
</dbReference>
<evidence type="ECO:0000313" key="3">
    <source>
        <dbReference type="Proteomes" id="UP000294664"/>
    </source>
</evidence>
<dbReference type="GO" id="GO:0047570">
    <property type="term" value="F:3-oxoadipate enol-lactonase activity"/>
    <property type="evidence" value="ECO:0007669"/>
    <property type="project" value="InterPro"/>
</dbReference>
<dbReference type="PRINTS" id="PR00111">
    <property type="entry name" value="ABHYDROLASE"/>
</dbReference>
<dbReference type="AlphaFoldDB" id="A0A4R3M5B1"/>
<name>A0A4R3M5B1_9HYPH</name>
<proteinExistence type="predicted"/>
<comment type="caution">
    <text evidence="2">The sequence shown here is derived from an EMBL/GenBank/DDBJ whole genome shotgun (WGS) entry which is preliminary data.</text>
</comment>
<dbReference type="NCBIfam" id="TIGR02427">
    <property type="entry name" value="protocat_pcaD"/>
    <property type="match status" value="1"/>
</dbReference>
<accession>A0A4R3M5B1</accession>
<dbReference type="InterPro" id="IPR026968">
    <property type="entry name" value="PcaD/CatD"/>
</dbReference>
<dbReference type="InterPro" id="IPR000073">
    <property type="entry name" value="AB_hydrolase_1"/>
</dbReference>
<evidence type="ECO:0000313" key="2">
    <source>
        <dbReference type="EMBL" id="TCT08212.1"/>
    </source>
</evidence>
<dbReference type="SUPFAM" id="SSF53474">
    <property type="entry name" value="alpha/beta-Hydrolases"/>
    <property type="match status" value="1"/>
</dbReference>
<evidence type="ECO:0000259" key="1">
    <source>
        <dbReference type="Pfam" id="PF00561"/>
    </source>
</evidence>
<organism evidence="2 3">
    <name type="scientific">Aquabacter spiritensis</name>
    <dbReference type="NCBI Taxonomy" id="933073"/>
    <lineage>
        <taxon>Bacteria</taxon>
        <taxon>Pseudomonadati</taxon>
        <taxon>Pseudomonadota</taxon>
        <taxon>Alphaproteobacteria</taxon>
        <taxon>Hyphomicrobiales</taxon>
        <taxon>Xanthobacteraceae</taxon>
        <taxon>Aquabacter</taxon>
    </lineage>
</organism>
<dbReference type="InterPro" id="IPR050471">
    <property type="entry name" value="AB_hydrolase"/>
</dbReference>
<protein>
    <submittedName>
        <fullName evidence="2">3-oxoadipate enol-lactonase</fullName>
    </submittedName>
</protein>
<gene>
    <name evidence="2" type="ORF">EDC64_101734</name>
</gene>
<dbReference type="OrthoDB" id="9793083at2"/>
<dbReference type="Pfam" id="PF00561">
    <property type="entry name" value="Abhydrolase_1"/>
    <property type="match status" value="1"/>
</dbReference>
<dbReference type="PANTHER" id="PTHR43433">
    <property type="entry name" value="HYDROLASE, ALPHA/BETA FOLD FAMILY PROTEIN"/>
    <property type="match status" value="1"/>
</dbReference>
<reference evidence="2 3" key="1">
    <citation type="submission" date="2019-03" db="EMBL/GenBank/DDBJ databases">
        <title>Genomic Encyclopedia of Type Strains, Phase IV (KMG-IV): sequencing the most valuable type-strain genomes for metagenomic binning, comparative biology and taxonomic classification.</title>
        <authorList>
            <person name="Goeker M."/>
        </authorList>
    </citation>
    <scope>NUCLEOTIDE SEQUENCE [LARGE SCALE GENOMIC DNA]</scope>
    <source>
        <strain evidence="2 3">DSM 9035</strain>
    </source>
</reference>
<dbReference type="Gene3D" id="3.40.50.1820">
    <property type="entry name" value="alpha/beta hydrolase"/>
    <property type="match status" value="1"/>
</dbReference>
<dbReference type="GO" id="GO:0042952">
    <property type="term" value="P:beta-ketoadipate pathway"/>
    <property type="evidence" value="ECO:0007669"/>
    <property type="project" value="InterPro"/>
</dbReference>
<dbReference type="RefSeq" id="WP_132029847.1">
    <property type="nucleotide sequence ID" value="NZ_SMAI01000001.1"/>
</dbReference>
<dbReference type="Proteomes" id="UP000294664">
    <property type="component" value="Unassembled WGS sequence"/>
</dbReference>
<feature type="domain" description="AB hydrolase-1" evidence="1">
    <location>
        <begin position="22"/>
        <end position="123"/>
    </location>
</feature>
<sequence>MPVLSFSGERFRVALDGPAGAPALVLAHSLGTRLEMWDAVVPALARRFRVVRYDARGHGESVAPDAVYAMGDLGRDLLNILDALSLDLVHLCGLSLGGMVGQWMALNAPQRLGRLVLANTTAHAGPPRLWEARIKHIRRAGTAAVADAVIESWFTPEFRAARPEAVAPIRRMVVQTPAAGYMGTSCAMRDMDFRADLPHIRVPALVIVGARDRATPPAWGDLIAGHIPGARRAVLDCAHMSAIEMPEAFAGLIEDFLISPA</sequence>
<dbReference type="GO" id="GO:0046503">
    <property type="term" value="P:glycerolipid catabolic process"/>
    <property type="evidence" value="ECO:0007669"/>
    <property type="project" value="TreeGrafter"/>
</dbReference>
<keyword evidence="3" id="KW-1185">Reference proteome</keyword>